<keyword evidence="3" id="KW-1185">Reference proteome</keyword>
<dbReference type="PANTHER" id="PTHR12277:SF194">
    <property type="entry name" value="FI04476P"/>
    <property type="match status" value="1"/>
</dbReference>
<dbReference type="GO" id="GO:0052651">
    <property type="term" value="P:monoacylglycerol catabolic process"/>
    <property type="evidence" value="ECO:0007669"/>
    <property type="project" value="TreeGrafter"/>
</dbReference>
<dbReference type="SUPFAM" id="SSF53474">
    <property type="entry name" value="alpha/beta-Hydrolases"/>
    <property type="match status" value="1"/>
</dbReference>
<dbReference type="GO" id="GO:0004177">
    <property type="term" value="F:aminopeptidase activity"/>
    <property type="evidence" value="ECO:0007669"/>
    <property type="project" value="UniProtKB-KW"/>
</dbReference>
<dbReference type="InterPro" id="IPR029058">
    <property type="entry name" value="AB_hydrolase_fold"/>
</dbReference>
<comment type="caution">
    <text evidence="2">The sequence shown here is derived from an EMBL/GenBank/DDBJ whole genome shotgun (WGS) entry which is preliminary data.</text>
</comment>
<dbReference type="Pfam" id="PF12146">
    <property type="entry name" value="Hydrolase_4"/>
    <property type="match status" value="1"/>
</dbReference>
<keyword evidence="2" id="KW-0378">Hydrolase</keyword>
<protein>
    <submittedName>
        <fullName evidence="2">Serine aminopeptidase, s33 domain-containing protein</fullName>
    </submittedName>
</protein>
<gene>
    <name evidence="2" type="ORF">DdX_10587</name>
</gene>
<sequence>MGERHKRRPLEPTLKMGKSIGRLKRAYLAHLQAAVRKRLSDSSKNERLIRVTKVFLVTDLAMCENPQKIPRTDFHLLIYLNFCCGVPFPSTWLEYLMAFMQHTFFLSSVRVPCRDYNNLSKYGVRSLGRNFYLNSAQDDLSKLGVWHILPEPLSQQFQEKSATEDDIKNSLNEDDDHSIVVYLHGTAWDRAAKYRCKLYNVLSEMGFHVLALDYRGYGDSTGFPNEDGLIQDAHAIYNYARIMAPSKDIYVWGHSMGSGITARITAELCDAGTPPTAIVLESPFNNIPDVVRGHLVGRAITWLPFGKSILDKWVIGSMTASGLELTSDRHVERVSCPILVLHAQDDKVVSVELARKLVEKAEAAQRRVTYVEFGAHHKFKHENIHRAKDLQKILRNFFAASPQSHTNPTSTEANDQSSE</sequence>
<dbReference type="GO" id="GO:0006660">
    <property type="term" value="P:phosphatidylserine catabolic process"/>
    <property type="evidence" value="ECO:0007669"/>
    <property type="project" value="TreeGrafter"/>
</dbReference>
<accession>A0AAD4N3X7</accession>
<keyword evidence="2" id="KW-0645">Protease</keyword>
<dbReference type="GO" id="GO:0005789">
    <property type="term" value="C:endoplasmic reticulum membrane"/>
    <property type="evidence" value="ECO:0007669"/>
    <property type="project" value="TreeGrafter"/>
</dbReference>
<proteinExistence type="predicted"/>
<feature type="domain" description="Serine aminopeptidase S33" evidence="1">
    <location>
        <begin position="177"/>
        <end position="296"/>
    </location>
</feature>
<dbReference type="GO" id="GO:0004622">
    <property type="term" value="F:phosphatidylcholine lysophospholipase activity"/>
    <property type="evidence" value="ECO:0007669"/>
    <property type="project" value="TreeGrafter"/>
</dbReference>
<dbReference type="EMBL" id="JAKKPZ010000025">
    <property type="protein sequence ID" value="KAI1710529.1"/>
    <property type="molecule type" value="Genomic_DNA"/>
</dbReference>
<name>A0AAD4N3X7_9BILA</name>
<reference evidence="2" key="1">
    <citation type="submission" date="2022-01" db="EMBL/GenBank/DDBJ databases">
        <title>Genome Sequence Resource for Two Populations of Ditylenchus destructor, the Migratory Endoparasitic Phytonematode.</title>
        <authorList>
            <person name="Zhang H."/>
            <person name="Lin R."/>
            <person name="Xie B."/>
        </authorList>
    </citation>
    <scope>NUCLEOTIDE SEQUENCE</scope>
    <source>
        <strain evidence="2">BazhouSP</strain>
    </source>
</reference>
<dbReference type="PANTHER" id="PTHR12277">
    <property type="entry name" value="ALPHA/BETA HYDROLASE DOMAIN-CONTAINING PROTEIN"/>
    <property type="match status" value="1"/>
</dbReference>
<dbReference type="GO" id="GO:0047372">
    <property type="term" value="F:monoacylglycerol lipase activity"/>
    <property type="evidence" value="ECO:0007669"/>
    <property type="project" value="TreeGrafter"/>
</dbReference>
<keyword evidence="2" id="KW-0031">Aminopeptidase</keyword>
<evidence type="ECO:0000313" key="3">
    <source>
        <dbReference type="Proteomes" id="UP001201812"/>
    </source>
</evidence>
<evidence type="ECO:0000259" key="1">
    <source>
        <dbReference type="Pfam" id="PF12146"/>
    </source>
</evidence>
<dbReference type="AlphaFoldDB" id="A0AAD4N3X7"/>
<dbReference type="Gene3D" id="3.40.50.1820">
    <property type="entry name" value="alpha/beta hydrolase"/>
    <property type="match status" value="1"/>
</dbReference>
<dbReference type="Proteomes" id="UP001201812">
    <property type="component" value="Unassembled WGS sequence"/>
</dbReference>
<organism evidence="2 3">
    <name type="scientific">Ditylenchus destructor</name>
    <dbReference type="NCBI Taxonomy" id="166010"/>
    <lineage>
        <taxon>Eukaryota</taxon>
        <taxon>Metazoa</taxon>
        <taxon>Ecdysozoa</taxon>
        <taxon>Nematoda</taxon>
        <taxon>Chromadorea</taxon>
        <taxon>Rhabditida</taxon>
        <taxon>Tylenchina</taxon>
        <taxon>Tylenchomorpha</taxon>
        <taxon>Sphaerularioidea</taxon>
        <taxon>Anguinidae</taxon>
        <taxon>Anguininae</taxon>
        <taxon>Ditylenchus</taxon>
    </lineage>
</organism>
<evidence type="ECO:0000313" key="2">
    <source>
        <dbReference type="EMBL" id="KAI1710529.1"/>
    </source>
</evidence>
<dbReference type="InterPro" id="IPR022742">
    <property type="entry name" value="Hydrolase_4"/>
</dbReference>